<dbReference type="AlphaFoldDB" id="A0A1W2HAE8"/>
<proteinExistence type="predicted"/>
<accession>A0A1W2HAE8</accession>
<dbReference type="Pfam" id="PF19408">
    <property type="entry name" value="PKD_6"/>
    <property type="match status" value="1"/>
</dbReference>
<dbReference type="GO" id="GO:0008237">
    <property type="term" value="F:metallopeptidase activity"/>
    <property type="evidence" value="ECO:0007669"/>
    <property type="project" value="InterPro"/>
</dbReference>
<feature type="domain" description="PKD-like" evidence="2">
    <location>
        <begin position="198"/>
        <end position="270"/>
    </location>
</feature>
<evidence type="ECO:0000313" key="3">
    <source>
        <dbReference type="EMBL" id="SMD45869.1"/>
    </source>
</evidence>
<dbReference type="InterPro" id="IPR026444">
    <property type="entry name" value="Secre_tail"/>
</dbReference>
<organism evidence="3 4">
    <name type="scientific">Aquiflexum balticum DSM 16537</name>
    <dbReference type="NCBI Taxonomy" id="758820"/>
    <lineage>
        <taxon>Bacteria</taxon>
        <taxon>Pseudomonadati</taxon>
        <taxon>Bacteroidota</taxon>
        <taxon>Cytophagia</taxon>
        <taxon>Cytophagales</taxon>
        <taxon>Cyclobacteriaceae</taxon>
        <taxon>Aquiflexum</taxon>
    </lineage>
</organism>
<dbReference type="NCBIfam" id="TIGR04183">
    <property type="entry name" value="Por_Secre_tail"/>
    <property type="match status" value="1"/>
</dbReference>
<dbReference type="EMBL" id="LT838813">
    <property type="protein sequence ID" value="SMD45869.1"/>
    <property type="molecule type" value="Genomic_DNA"/>
</dbReference>
<dbReference type="Pfam" id="PF13688">
    <property type="entry name" value="Reprolysin_5"/>
    <property type="match status" value="1"/>
</dbReference>
<reference evidence="4" key="1">
    <citation type="submission" date="2017-04" db="EMBL/GenBank/DDBJ databases">
        <authorList>
            <person name="Varghese N."/>
            <person name="Submissions S."/>
        </authorList>
    </citation>
    <scope>NUCLEOTIDE SEQUENCE [LARGE SCALE GENOMIC DNA]</scope>
    <source>
        <strain evidence="4">DSM 16537</strain>
    </source>
</reference>
<evidence type="ECO:0000259" key="1">
    <source>
        <dbReference type="Pfam" id="PF18962"/>
    </source>
</evidence>
<dbReference type="InterPro" id="IPR024079">
    <property type="entry name" value="MetalloPept_cat_dom_sf"/>
</dbReference>
<dbReference type="SUPFAM" id="SSF55486">
    <property type="entry name" value="Metalloproteases ('zincins'), catalytic domain"/>
    <property type="match status" value="1"/>
</dbReference>
<dbReference type="InterPro" id="IPR045829">
    <property type="entry name" value="PKD_6"/>
</dbReference>
<dbReference type="Pfam" id="PF18962">
    <property type="entry name" value="Por_Secre_tail"/>
    <property type="match status" value="1"/>
</dbReference>
<keyword evidence="4" id="KW-1185">Reference proteome</keyword>
<evidence type="ECO:0000313" key="4">
    <source>
        <dbReference type="Proteomes" id="UP000192333"/>
    </source>
</evidence>
<dbReference type="Gene3D" id="3.40.390.10">
    <property type="entry name" value="Collagenase (Catalytic Domain)"/>
    <property type="match status" value="1"/>
</dbReference>
<evidence type="ECO:0000259" key="2">
    <source>
        <dbReference type="Pfam" id="PF19408"/>
    </source>
</evidence>
<sequence length="364" mass="39619">MLENSYQTVPSYSGSVFIMAHEFGHLFGSYHTHACAWNGDNTAIDGCQSTEDVGFGFCSLPGIPPEGGTIMSYCTNQSVGVNFNLGFGPQPGNVIRSSVANAACLCECVNSTISGPDYLCSTNTFTLQNVPVGSTVSWSVSPTHLFSGSTSGNGTNASLSPASWGSSGQATLTFSIEGDCGTVESSTEFWVGRAISYIEGPYEMAINTVENYFATGNPYMGITDYQWSLFPSGYHWIGNQGTNAITLSFSATGLYSLELDVVNPCGARGSEIGIYVYNPWEHFTLYPNPTSDILHISMDLETRGRDVDLDFEVSLFDGQGRELIPAKQAHQEASLDLSRIPKGFYYVHIRYRDALLRRQIRVER</sequence>
<dbReference type="Proteomes" id="UP000192333">
    <property type="component" value="Chromosome I"/>
</dbReference>
<feature type="domain" description="Secretion system C-terminal sorting" evidence="1">
    <location>
        <begin position="285"/>
        <end position="351"/>
    </location>
</feature>
<dbReference type="STRING" id="758820.SAMN00777080_4541"/>
<gene>
    <name evidence="3" type="ORF">SAMN00777080_4541</name>
</gene>
<name>A0A1W2HAE8_9BACT</name>
<dbReference type="OrthoDB" id="905690at2"/>
<protein>
    <submittedName>
        <fullName evidence="3">Por secretion system C-terminal sorting domain-containing protein</fullName>
    </submittedName>
</protein>